<dbReference type="GO" id="GO:0005886">
    <property type="term" value="C:plasma membrane"/>
    <property type="evidence" value="ECO:0007669"/>
    <property type="project" value="UniProtKB-SubCell"/>
</dbReference>
<keyword evidence="7" id="KW-1015">Disulfide bond</keyword>
<dbReference type="PRINTS" id="PR00591">
    <property type="entry name" value="SOMATOSTTN5R"/>
</dbReference>
<dbReference type="PANTHER" id="PTHR24229:SF20">
    <property type="entry name" value="SOMATOSTATIN RECEPTOR TYPE 5"/>
    <property type="match status" value="1"/>
</dbReference>
<keyword evidence="3 11" id="KW-0812">Transmembrane</keyword>
<comment type="similarity">
    <text evidence="11">Belongs to the G-protein coupled receptor 1 family.</text>
</comment>
<evidence type="ECO:0000256" key="7">
    <source>
        <dbReference type="ARBA" id="ARBA00023157"/>
    </source>
</evidence>
<organism evidence="14 15">
    <name type="scientific">Nothobranchius furzeri</name>
    <name type="common">Turquoise killifish</name>
    <dbReference type="NCBI Taxonomy" id="105023"/>
    <lineage>
        <taxon>Eukaryota</taxon>
        <taxon>Metazoa</taxon>
        <taxon>Chordata</taxon>
        <taxon>Craniata</taxon>
        <taxon>Vertebrata</taxon>
        <taxon>Euteleostomi</taxon>
        <taxon>Actinopterygii</taxon>
        <taxon>Neopterygii</taxon>
        <taxon>Teleostei</taxon>
        <taxon>Neoteleostei</taxon>
        <taxon>Acanthomorphata</taxon>
        <taxon>Ovalentaria</taxon>
        <taxon>Atherinomorphae</taxon>
        <taxon>Cyprinodontiformes</taxon>
        <taxon>Nothobranchiidae</taxon>
        <taxon>Nothobranchius</taxon>
    </lineage>
</organism>
<keyword evidence="9" id="KW-0325">Glycoprotein</keyword>
<feature type="transmembrane region" description="Helical" evidence="12">
    <location>
        <begin position="214"/>
        <end position="244"/>
    </location>
</feature>
<dbReference type="GO" id="GO:0043005">
    <property type="term" value="C:neuron projection"/>
    <property type="evidence" value="ECO:0007669"/>
    <property type="project" value="TreeGrafter"/>
</dbReference>
<gene>
    <name evidence="14" type="primary">LOC107376604</name>
</gene>
<keyword evidence="6 12" id="KW-0472">Membrane</keyword>
<evidence type="ECO:0000256" key="6">
    <source>
        <dbReference type="ARBA" id="ARBA00023136"/>
    </source>
</evidence>
<evidence type="ECO:0000256" key="12">
    <source>
        <dbReference type="SAM" id="Phobius"/>
    </source>
</evidence>
<dbReference type="InterPro" id="IPR000276">
    <property type="entry name" value="GPCR_Rhodpsn"/>
</dbReference>
<dbReference type="GO" id="GO:0042923">
    <property type="term" value="F:neuropeptide binding"/>
    <property type="evidence" value="ECO:0007669"/>
    <property type="project" value="TreeGrafter"/>
</dbReference>
<dbReference type="InterPro" id="IPR000586">
    <property type="entry name" value="Somatstn_rcpt"/>
</dbReference>
<comment type="subcellular location">
    <subcellularLocation>
        <location evidence="1">Cell membrane</location>
        <topology evidence="1">Multi-pass membrane protein</topology>
    </subcellularLocation>
</comment>
<evidence type="ECO:0000256" key="5">
    <source>
        <dbReference type="ARBA" id="ARBA00023040"/>
    </source>
</evidence>
<evidence type="ECO:0000256" key="10">
    <source>
        <dbReference type="ARBA" id="ARBA00023224"/>
    </source>
</evidence>
<reference evidence="14" key="1">
    <citation type="submission" date="2014-08" db="EMBL/GenBank/DDBJ databases">
        <authorList>
            <person name="Senf B."/>
            <person name="Petzold A."/>
            <person name="Downie B.R."/>
            <person name="Koch P."/>
            <person name="Platzer M."/>
        </authorList>
    </citation>
    <scope>NUCLEOTIDE SEQUENCE [LARGE SCALE GENOMIC DNA]</scope>
    <source>
        <strain evidence="14">GRZ</strain>
    </source>
</reference>
<feature type="transmembrane region" description="Helical" evidence="12">
    <location>
        <begin position="95"/>
        <end position="114"/>
    </location>
</feature>
<dbReference type="PROSITE" id="PS50262">
    <property type="entry name" value="G_PROTEIN_RECEP_F1_2"/>
    <property type="match status" value="1"/>
</dbReference>
<dbReference type="PROSITE" id="PS00237">
    <property type="entry name" value="G_PROTEIN_RECEP_F1_1"/>
    <property type="match status" value="1"/>
</dbReference>
<evidence type="ECO:0000259" key="13">
    <source>
        <dbReference type="PROSITE" id="PS50262"/>
    </source>
</evidence>
<dbReference type="SUPFAM" id="SSF81321">
    <property type="entry name" value="Family A G protein-coupled receptor-like"/>
    <property type="match status" value="1"/>
</dbReference>
<reference evidence="14" key="3">
    <citation type="submission" date="2025-09" db="UniProtKB">
        <authorList>
            <consortium name="Ensembl"/>
        </authorList>
    </citation>
    <scope>IDENTIFICATION</scope>
</reference>
<sequence>MVTDICVCVFFYKLVSSANRVDTSSPSFNMNNSSWTSVANRTSPSHTNNTTNSMPFNEVTAVIYAIVFIVGFMGNTLAIYVVARYTKMKTVTNMYILNLAVADELYILGIPFLGTNSALSYWPFGDFLCKVCMTTDGMSQFASTFCLTLMSIDRFLAVVYPIRSAKWRKPRMARIFSGLVWVISLVIVLPVTIFSCVQEEFNTCNISWPDSSGVWSIVFILYTTILGFFGPLVIISLCYLFIVIKVKSAGARAGLTRRRRSERKVTRMVVVIVVVFFLCWMPFYTANIVNLIYVIPETQITAAIYFSLVILPYVNSCANPVLYGFLSDNFKQSIQKALCFKRTFATAGTDPTGGQENAAKSVQMEIIRNPDCEPFTSKTATNGK</sequence>
<evidence type="ECO:0000256" key="4">
    <source>
        <dbReference type="ARBA" id="ARBA00022989"/>
    </source>
</evidence>
<evidence type="ECO:0000256" key="2">
    <source>
        <dbReference type="ARBA" id="ARBA00022475"/>
    </source>
</evidence>
<protein>
    <submittedName>
        <fullName evidence="14">Somatostatin receptor 5</fullName>
    </submittedName>
</protein>
<dbReference type="PRINTS" id="PR00246">
    <property type="entry name" value="SOMATOSTATNR"/>
</dbReference>
<evidence type="ECO:0000313" key="15">
    <source>
        <dbReference type="Proteomes" id="UP000694548"/>
    </source>
</evidence>
<dbReference type="GO" id="GO:0050796">
    <property type="term" value="P:regulation of insulin secretion"/>
    <property type="evidence" value="ECO:0007669"/>
    <property type="project" value="TreeGrafter"/>
</dbReference>
<keyword evidence="2" id="KW-1003">Cell membrane</keyword>
<dbReference type="AlphaFoldDB" id="A0A8C6LNI0"/>
<feature type="transmembrane region" description="Helical" evidence="12">
    <location>
        <begin position="61"/>
        <end position="83"/>
    </location>
</feature>
<dbReference type="SMART" id="SM01381">
    <property type="entry name" value="7TM_GPCR_Srsx"/>
    <property type="match status" value="1"/>
</dbReference>
<keyword evidence="10 11" id="KW-0807">Transducer</keyword>
<reference evidence="14" key="2">
    <citation type="submission" date="2025-08" db="UniProtKB">
        <authorList>
            <consortium name="Ensembl"/>
        </authorList>
    </citation>
    <scope>IDENTIFICATION</scope>
</reference>
<evidence type="ECO:0000256" key="9">
    <source>
        <dbReference type="ARBA" id="ARBA00023180"/>
    </source>
</evidence>
<dbReference type="GO" id="GO:0071385">
    <property type="term" value="P:cellular response to glucocorticoid stimulus"/>
    <property type="evidence" value="ECO:0007669"/>
    <property type="project" value="TreeGrafter"/>
</dbReference>
<proteinExistence type="inferred from homology"/>
<feature type="transmembrane region" description="Helical" evidence="12">
    <location>
        <begin position="172"/>
        <end position="194"/>
    </location>
</feature>
<dbReference type="GO" id="GO:0004994">
    <property type="term" value="F:somatostatin receptor activity"/>
    <property type="evidence" value="ECO:0007669"/>
    <property type="project" value="InterPro"/>
</dbReference>
<evidence type="ECO:0000256" key="11">
    <source>
        <dbReference type="RuleBase" id="RU000688"/>
    </source>
</evidence>
<feature type="transmembrane region" description="Helical" evidence="12">
    <location>
        <begin position="265"/>
        <end position="283"/>
    </location>
</feature>
<dbReference type="Ensembl" id="ENSNFUT00015022338.1">
    <property type="protein sequence ID" value="ENSNFUP00015021337.1"/>
    <property type="gene ID" value="ENSNFUG00015010363.1"/>
</dbReference>
<feature type="domain" description="G-protein coupled receptors family 1 profile" evidence="13">
    <location>
        <begin position="74"/>
        <end position="323"/>
    </location>
</feature>
<keyword evidence="4 12" id="KW-1133">Transmembrane helix</keyword>
<name>A0A8C6LNI0_NOTFU</name>
<dbReference type="InterPro" id="IPR017452">
    <property type="entry name" value="GPCR_Rhodpsn_7TM"/>
</dbReference>
<evidence type="ECO:0000256" key="8">
    <source>
        <dbReference type="ARBA" id="ARBA00023170"/>
    </source>
</evidence>
<keyword evidence="5 11" id="KW-0297">G-protein coupled receptor</keyword>
<dbReference type="PANTHER" id="PTHR24229">
    <property type="entry name" value="NEUROPEPTIDES RECEPTOR"/>
    <property type="match status" value="1"/>
</dbReference>
<dbReference type="PRINTS" id="PR00237">
    <property type="entry name" value="GPCRRHODOPSN"/>
</dbReference>
<dbReference type="Gene3D" id="1.20.1070.10">
    <property type="entry name" value="Rhodopsin 7-helix transmembrane proteins"/>
    <property type="match status" value="1"/>
</dbReference>
<dbReference type="FunFam" id="1.20.1070.10:FF:000039">
    <property type="entry name" value="somatostatin receptor type 2"/>
    <property type="match status" value="1"/>
</dbReference>
<dbReference type="Pfam" id="PF00001">
    <property type="entry name" value="7tm_1"/>
    <property type="match status" value="1"/>
</dbReference>
<keyword evidence="8 11" id="KW-0675">Receptor</keyword>
<dbReference type="GeneTree" id="ENSGT00940000165523"/>
<evidence type="ECO:0000256" key="3">
    <source>
        <dbReference type="ARBA" id="ARBA00022692"/>
    </source>
</evidence>
<feature type="transmembrane region" description="Helical" evidence="12">
    <location>
        <begin position="141"/>
        <end position="160"/>
    </location>
</feature>
<evidence type="ECO:0000313" key="14">
    <source>
        <dbReference type="Ensembl" id="ENSNFUP00015021337.1"/>
    </source>
</evidence>
<dbReference type="InterPro" id="IPR001184">
    <property type="entry name" value="Somatstn_rcpt_5"/>
</dbReference>
<evidence type="ECO:0000256" key="1">
    <source>
        <dbReference type="ARBA" id="ARBA00004651"/>
    </source>
</evidence>
<keyword evidence="15" id="KW-1185">Reference proteome</keyword>
<dbReference type="Proteomes" id="UP000694548">
    <property type="component" value="Chromosome sgr03"/>
</dbReference>
<feature type="transmembrane region" description="Helical" evidence="12">
    <location>
        <begin position="303"/>
        <end position="326"/>
    </location>
</feature>
<accession>A0A8C6LNI0</accession>